<evidence type="ECO:0000313" key="5">
    <source>
        <dbReference type="EMBL" id="MBH0113608.1"/>
    </source>
</evidence>
<keyword evidence="2" id="KW-0238">DNA-binding</keyword>
<dbReference type="Pfam" id="PF01638">
    <property type="entry name" value="HxlR"/>
    <property type="match status" value="1"/>
</dbReference>
<keyword evidence="1" id="KW-0805">Transcription regulation</keyword>
<dbReference type="PANTHER" id="PTHR33204">
    <property type="entry name" value="TRANSCRIPTIONAL REGULATOR, MARR FAMILY"/>
    <property type="match status" value="1"/>
</dbReference>
<dbReference type="PANTHER" id="PTHR33204:SF18">
    <property type="entry name" value="TRANSCRIPTIONAL REGULATORY PROTEIN"/>
    <property type="match status" value="1"/>
</dbReference>
<dbReference type="AlphaFoldDB" id="A0A931HDV7"/>
<evidence type="ECO:0000259" key="4">
    <source>
        <dbReference type="PROSITE" id="PS51118"/>
    </source>
</evidence>
<evidence type="ECO:0000256" key="2">
    <source>
        <dbReference type="ARBA" id="ARBA00023125"/>
    </source>
</evidence>
<dbReference type="InterPro" id="IPR036388">
    <property type="entry name" value="WH-like_DNA-bd_sf"/>
</dbReference>
<dbReference type="InterPro" id="IPR036390">
    <property type="entry name" value="WH_DNA-bd_sf"/>
</dbReference>
<dbReference type="SUPFAM" id="SSF46785">
    <property type="entry name" value="Winged helix' DNA-binding domain"/>
    <property type="match status" value="1"/>
</dbReference>
<dbReference type="Gene3D" id="1.10.10.10">
    <property type="entry name" value="Winged helix-like DNA-binding domain superfamily/Winged helix DNA-binding domain"/>
    <property type="match status" value="1"/>
</dbReference>
<dbReference type="Proteomes" id="UP000617634">
    <property type="component" value="Unassembled WGS sequence"/>
</dbReference>
<proteinExistence type="predicted"/>
<dbReference type="PROSITE" id="PS51118">
    <property type="entry name" value="HTH_HXLR"/>
    <property type="match status" value="1"/>
</dbReference>
<dbReference type="EMBL" id="JADZGI010000001">
    <property type="protein sequence ID" value="MBH0113608.1"/>
    <property type="molecule type" value="Genomic_DNA"/>
</dbReference>
<evidence type="ECO:0000313" key="6">
    <source>
        <dbReference type="Proteomes" id="UP000617634"/>
    </source>
</evidence>
<keyword evidence="6" id="KW-1185">Reference proteome</keyword>
<sequence length="259" mass="28509">MRRNRTACRTCGRETGIVREVTRRRSDHAFDGDAQACTGGHRRWYREGCALAFALELVGERWTLLIVRELMLGPCRFNELRLALPGISAKVLTERLDGLEGRGILGPVWLPPPLAVSAYALSPKGAGLAPVLRELVRWAWPLEGRDGDLPLTPVSLMLALHALVDPELIGDLAAWIVFEVAERRFAARLTGDGLDIHPCSESLTEPDLHFRAPRAVDYLSLFTGKVALGDEGCVVTLCGDRALAGRVIDLMVRSLARER</sequence>
<evidence type="ECO:0000256" key="1">
    <source>
        <dbReference type="ARBA" id="ARBA00023015"/>
    </source>
</evidence>
<protein>
    <submittedName>
        <fullName evidence="5">Helix-turn-helix transcriptional regulator</fullName>
    </submittedName>
</protein>
<evidence type="ECO:0000256" key="3">
    <source>
        <dbReference type="ARBA" id="ARBA00023163"/>
    </source>
</evidence>
<comment type="caution">
    <text evidence="5">The sequence shown here is derived from an EMBL/GenBank/DDBJ whole genome shotgun (WGS) entry which is preliminary data.</text>
</comment>
<feature type="domain" description="HTH hxlR-type" evidence="4">
    <location>
        <begin position="49"/>
        <end position="147"/>
    </location>
</feature>
<keyword evidence="3" id="KW-0804">Transcription</keyword>
<organism evidence="5 6">
    <name type="scientific">Novosphingobium aureum</name>
    <dbReference type="NCBI Taxonomy" id="2792964"/>
    <lineage>
        <taxon>Bacteria</taxon>
        <taxon>Pseudomonadati</taxon>
        <taxon>Pseudomonadota</taxon>
        <taxon>Alphaproteobacteria</taxon>
        <taxon>Sphingomonadales</taxon>
        <taxon>Sphingomonadaceae</taxon>
        <taxon>Novosphingobium</taxon>
    </lineage>
</organism>
<dbReference type="GO" id="GO:0003677">
    <property type="term" value="F:DNA binding"/>
    <property type="evidence" value="ECO:0007669"/>
    <property type="project" value="UniProtKB-KW"/>
</dbReference>
<dbReference type="InterPro" id="IPR002577">
    <property type="entry name" value="HTH_HxlR"/>
</dbReference>
<gene>
    <name evidence="5" type="ORF">I5E68_11665</name>
</gene>
<name>A0A931HDV7_9SPHN</name>
<reference evidence="5" key="1">
    <citation type="submission" date="2020-11" db="EMBL/GenBank/DDBJ databases">
        <title>Novosphingobium aureum sp. nov., a marine bacterium isolated from sediment of a salt flat.</title>
        <authorList>
            <person name="Yoo Y."/>
            <person name="Kim J.-J."/>
        </authorList>
    </citation>
    <scope>NUCLEOTIDE SEQUENCE</scope>
    <source>
        <strain evidence="5">YJ-S2-02</strain>
    </source>
</reference>
<accession>A0A931HDV7</accession>